<reference evidence="4" key="1">
    <citation type="journal article" date="2006" name="Proc. Natl. Acad. Sci. U.S.A.">
        <title>Genome analysis of the smallest free-living eukaryote Ostreococcus tauri unveils many unique features.</title>
        <authorList>
            <person name="Derelle E."/>
            <person name="Ferraz C."/>
            <person name="Rombauts S."/>
            <person name="Rouze P."/>
            <person name="Worden A.Z."/>
            <person name="Robbens S."/>
            <person name="Partensky F."/>
            <person name="Degroeve S."/>
            <person name="Echeynie S."/>
            <person name="Cooke R."/>
            <person name="Saeys Y."/>
            <person name="Wuyts J."/>
            <person name="Jabbari K."/>
            <person name="Bowler C."/>
            <person name="Panaud O."/>
            <person name="Piegu B."/>
            <person name="Ball S.G."/>
            <person name="Ral J.-P."/>
            <person name="Bouget F.-Y."/>
            <person name="Piganeau G."/>
            <person name="De Baets B."/>
            <person name="Picard A."/>
            <person name="Delseny M."/>
            <person name="Demaille J."/>
            <person name="Van de Peer Y."/>
            <person name="Moreau H."/>
        </authorList>
    </citation>
    <scope>NUCLEOTIDE SEQUENCE [LARGE SCALE GENOMIC DNA]</scope>
    <source>
        <strain evidence="4">OTTH 0595 / CCAP 157/2 / RCC745</strain>
    </source>
</reference>
<evidence type="ECO:0000313" key="3">
    <source>
        <dbReference type="EMBL" id="CEG00667.1"/>
    </source>
</evidence>
<dbReference type="AlphaFoldDB" id="A0A096P9H1"/>
<organism evidence="3 4">
    <name type="scientific">Ostreococcus tauri</name>
    <name type="common">Marine green alga</name>
    <dbReference type="NCBI Taxonomy" id="70448"/>
    <lineage>
        <taxon>Eukaryota</taxon>
        <taxon>Viridiplantae</taxon>
        <taxon>Chlorophyta</taxon>
        <taxon>Mamiellophyceae</taxon>
        <taxon>Mamiellales</taxon>
        <taxon>Bathycoccaceae</taxon>
        <taxon>Ostreococcus</taxon>
    </lineage>
</organism>
<protein>
    <submittedName>
        <fullName evidence="3">CWC16 protein</fullName>
    </submittedName>
</protein>
<proteinExistence type="inferred from homology"/>
<feature type="compositionally biased region" description="Low complexity" evidence="2">
    <location>
        <begin position="266"/>
        <end position="277"/>
    </location>
</feature>
<reference evidence="3 4" key="2">
    <citation type="journal article" date="2014" name="BMC Genomics">
        <title>An improved genome of the model marine alga Ostreococcus tauri unfolds by assessing Illumina de novo assemblies.</title>
        <authorList>
            <person name="Blanc-Mathieu R."/>
            <person name="Verhelst B."/>
            <person name="Derelle E."/>
            <person name="Rombauts S."/>
            <person name="Bouget F.Y."/>
            <person name="Carre I."/>
            <person name="Chateau A."/>
            <person name="Eyre-Walker A."/>
            <person name="Grimsley N."/>
            <person name="Moreau H."/>
            <person name="Piegu B."/>
            <person name="Rivals E."/>
            <person name="Schackwitz W."/>
            <person name="Van de Peer Y."/>
            <person name="Piganeau G."/>
        </authorList>
    </citation>
    <scope>NUCLEOTIDE SEQUENCE [LARGE SCALE GENOMIC DNA]</scope>
    <source>
        <strain evidence="4">OTTH 0595 / CCAP 157/2 / RCC745</strain>
    </source>
</reference>
<dbReference type="InterPro" id="IPR007590">
    <property type="entry name" value="Saf4/Yju2"/>
</dbReference>
<keyword evidence="4" id="KW-1185">Reference proteome</keyword>
<evidence type="ECO:0000256" key="2">
    <source>
        <dbReference type="SAM" id="MobiDB-lite"/>
    </source>
</evidence>
<accession>A0A096P9H1</accession>
<dbReference type="PANTHER" id="PTHR12111">
    <property type="entry name" value="SPLICING FACTOR YJU2"/>
    <property type="match status" value="1"/>
</dbReference>
<evidence type="ECO:0000313" key="4">
    <source>
        <dbReference type="Proteomes" id="UP000009170"/>
    </source>
</evidence>
<feature type="compositionally biased region" description="Polar residues" evidence="2">
    <location>
        <begin position="278"/>
        <end position="287"/>
    </location>
</feature>
<evidence type="ECO:0000256" key="1">
    <source>
        <dbReference type="ARBA" id="ARBA00005595"/>
    </source>
</evidence>
<dbReference type="OrthoDB" id="360327at2759"/>
<dbReference type="FunCoup" id="A0A096P9H1">
    <property type="interactions" value="1691"/>
</dbReference>
<dbReference type="InParanoid" id="A0A096P9H1"/>
<dbReference type="GO" id="GO:0005684">
    <property type="term" value="C:U2-type spliceosomal complex"/>
    <property type="evidence" value="ECO:0007669"/>
    <property type="project" value="TreeGrafter"/>
</dbReference>
<dbReference type="GO" id="GO:0071014">
    <property type="term" value="C:post-mRNA release spliceosomal complex"/>
    <property type="evidence" value="ECO:0007669"/>
    <property type="project" value="TreeGrafter"/>
</dbReference>
<comment type="similarity">
    <text evidence="1">Belongs to the CWC16 family.</text>
</comment>
<dbReference type="EMBL" id="CAID01000018">
    <property type="protein sequence ID" value="CEG00667.1"/>
    <property type="molecule type" value="Genomic_DNA"/>
</dbReference>
<dbReference type="STRING" id="70448.A0A096P9H1"/>
<comment type="caution">
    <text evidence="3">The sequence shown here is derived from an EMBL/GenBank/DDBJ whole genome shotgun (WGS) entry which is preliminary data.</text>
</comment>
<dbReference type="Pfam" id="PF04502">
    <property type="entry name" value="Saf4_Yju2"/>
    <property type="match status" value="1"/>
</dbReference>
<dbReference type="KEGG" id="ota:OT_ostta18g00140"/>
<gene>
    <name evidence="3" type="ORF">OT_ostta18g00140</name>
</gene>
<dbReference type="PANTHER" id="PTHR12111:SF2">
    <property type="entry name" value="SPLICING FACTOR YJU2B-RELATED"/>
    <property type="match status" value="1"/>
</dbReference>
<dbReference type="GeneID" id="9838309"/>
<dbReference type="RefSeq" id="XP_022840510.1">
    <property type="nucleotide sequence ID" value="XM_022982761.1"/>
</dbReference>
<feature type="region of interest" description="Disordered" evidence="2">
    <location>
        <begin position="266"/>
        <end position="295"/>
    </location>
</feature>
<sequence>MSTLAATKADGFYYPPDWTPEGGVKGSAFKGSNGSLGKRANKMRSHGVLTIRFEMPFHVKCGACEHTIAKGVRFNAEKKKIGMYHTTPIWSFSMRSPCCSQEIEVQTDPARTEYNVTKGAERCVGYGVVPEVESAEDAMHMLEYHTEEERAALSTNPMSSLERGVEDDRRVKARARTTIELDALSKARWKDDYEANKSLRRSMRGRRKEEHSLRDKGRALGLPDHVKLRPEREEDKEYARRVFNATVFERRQREKRKLVLSESIFSKSTKPTASSTKRVMSSSNQSRALKLAKRR</sequence>
<dbReference type="Proteomes" id="UP000009170">
    <property type="component" value="Unassembled WGS sequence"/>
</dbReference>
<dbReference type="GO" id="GO:0000398">
    <property type="term" value="P:mRNA splicing, via spliceosome"/>
    <property type="evidence" value="ECO:0007669"/>
    <property type="project" value="InterPro"/>
</dbReference>
<name>A0A096P9H1_OSTTA</name>